<feature type="domain" description="BioF2-like acetyltransferase" evidence="1">
    <location>
        <begin position="155"/>
        <end position="282"/>
    </location>
</feature>
<dbReference type="InterPro" id="IPR016181">
    <property type="entry name" value="Acyl_CoA_acyltransferase"/>
</dbReference>
<dbReference type="InterPro" id="IPR050644">
    <property type="entry name" value="PG_Glycine_Bridge_Synth"/>
</dbReference>
<dbReference type="Pfam" id="PF13480">
    <property type="entry name" value="Acetyltransf_6"/>
    <property type="match status" value="1"/>
</dbReference>
<dbReference type="AlphaFoldDB" id="A0A4P7LFZ2"/>
<evidence type="ECO:0000259" key="1">
    <source>
        <dbReference type="Pfam" id="PF13480"/>
    </source>
</evidence>
<accession>A0A4P7LFZ2</accession>
<sequence>MKIQLLAPSDTAWGEVLRRRCHDCYHMPGWARAAEFGDRGSAGALYARDGEAELLLPLVRRAIGCGEWDAVSPYGYGGPLLSEGAGQDFADAALRKAIAMLRADGCVSWFIRLHPLLNSSWNSAVGEVVDQGPTVTIDLTKSEAAHWRDTAHGHRSDINRAMRAGITVRIDESFGALGSFLAMYNASMRRLGAPAFYYFDERYYHTLRHELGDLLKLFVAEEAGMPIAAALLTVAPSSGILQGHLYGADDRALNRQPLKLLIHAQRQWGREHGYRVLNLGGGRGSNGEQDSLLRFKRGFSPDTRMFRTQRLIVDPKRYAALCGGGKAGEQELADLRGYFPAYRR</sequence>
<dbReference type="KEGG" id="cox:E0W60_06245"/>
<dbReference type="OrthoDB" id="9785911at2"/>
<dbReference type="RefSeq" id="WP_135703376.1">
    <property type="nucleotide sequence ID" value="NZ_CP038634.1"/>
</dbReference>
<dbReference type="Proteomes" id="UP000295294">
    <property type="component" value="Chromosome 1"/>
</dbReference>
<dbReference type="Gene3D" id="3.40.630.30">
    <property type="match status" value="1"/>
</dbReference>
<reference evidence="2 3" key="1">
    <citation type="submission" date="2019-03" db="EMBL/GenBank/DDBJ databases">
        <title>Efficiently degradation of phenoxyalkanoic acid herbicides by Cupriavidus oxalaticus strain X32.</title>
        <authorList>
            <person name="Sheng X."/>
        </authorList>
    </citation>
    <scope>NUCLEOTIDE SEQUENCE [LARGE SCALE GENOMIC DNA]</scope>
    <source>
        <strain evidence="2 3">X32</strain>
    </source>
</reference>
<evidence type="ECO:0000313" key="2">
    <source>
        <dbReference type="EMBL" id="QBY50771.1"/>
    </source>
</evidence>
<dbReference type="PANTHER" id="PTHR36174:SF1">
    <property type="entry name" value="LIPID II:GLYCINE GLYCYLTRANSFERASE"/>
    <property type="match status" value="1"/>
</dbReference>
<dbReference type="GO" id="GO:0016740">
    <property type="term" value="F:transferase activity"/>
    <property type="evidence" value="ECO:0007669"/>
    <property type="project" value="UniProtKB-KW"/>
</dbReference>
<dbReference type="InterPro" id="IPR038740">
    <property type="entry name" value="BioF2-like_GNAT_dom"/>
</dbReference>
<dbReference type="EMBL" id="CP038634">
    <property type="protein sequence ID" value="QBY50771.1"/>
    <property type="molecule type" value="Genomic_DNA"/>
</dbReference>
<dbReference type="PANTHER" id="PTHR36174">
    <property type="entry name" value="LIPID II:GLYCINE GLYCYLTRANSFERASE"/>
    <property type="match status" value="1"/>
</dbReference>
<protein>
    <submittedName>
        <fullName evidence="2">GNAT family N-acetyltransferase</fullName>
    </submittedName>
</protein>
<organism evidence="2 3">
    <name type="scientific">Cupriavidus oxalaticus</name>
    <dbReference type="NCBI Taxonomy" id="96344"/>
    <lineage>
        <taxon>Bacteria</taxon>
        <taxon>Pseudomonadati</taxon>
        <taxon>Pseudomonadota</taxon>
        <taxon>Betaproteobacteria</taxon>
        <taxon>Burkholderiales</taxon>
        <taxon>Burkholderiaceae</taxon>
        <taxon>Cupriavidus</taxon>
    </lineage>
</organism>
<name>A0A4P7LFZ2_9BURK</name>
<dbReference type="SUPFAM" id="SSF55729">
    <property type="entry name" value="Acyl-CoA N-acyltransferases (Nat)"/>
    <property type="match status" value="1"/>
</dbReference>
<gene>
    <name evidence="2" type="ORF">E0W60_06245</name>
</gene>
<keyword evidence="2" id="KW-0808">Transferase</keyword>
<proteinExistence type="predicted"/>
<evidence type="ECO:0000313" key="3">
    <source>
        <dbReference type="Proteomes" id="UP000295294"/>
    </source>
</evidence>